<proteinExistence type="predicted"/>
<dbReference type="Proteomes" id="UP001156702">
    <property type="component" value="Unassembled WGS sequence"/>
</dbReference>
<dbReference type="RefSeq" id="WP_244768375.1">
    <property type="nucleotide sequence ID" value="NZ_BSOP01000018.1"/>
</dbReference>
<name>A0ABQ5ZIW6_9HYPH</name>
<dbReference type="EMBL" id="BSOP01000018">
    <property type="protein sequence ID" value="GLR51281.1"/>
    <property type="molecule type" value="Genomic_DNA"/>
</dbReference>
<keyword evidence="2" id="KW-1185">Reference proteome</keyword>
<evidence type="ECO:0000313" key="1">
    <source>
        <dbReference type="EMBL" id="GLR51281.1"/>
    </source>
</evidence>
<sequence length="418" mass="44961">MSATTDFVGVRNFSDLRSTVAKIDTRDSTIPGVALPAPEADNVKFPIGEPVAVPLDDAEMITALGAGVAQDTMNQLLLEGIVTDVAFVRTAHSTKTDPAEKLEEEIDGIVGSAGAKTGAWALLDAKGHIGLEPGGLMSPGYMSQRIGDAANAVTSTLSTIAGRIIDCLVMADTPATSREAALEWAEDFATALNVVGLYPQIVTNLGGGNVTRPMSASMMGAMIRRDKEAGNPYKAFWNRPLQGALKPSVPVGYTDGDIASDANWLNQRGIGTLIERNLIWAPFTTATDPTVKGWRSIKRIRTRRAIEKATLRPLRQYLSEDIHPDAVNLIYRALDQFCMDLVTAKALIDYELVWSKSMNPATLLEAGALRVKARFAETPDLVDLQIYTEPQPEAFDVLEAAIAASLQQLGLQNIRVTA</sequence>
<gene>
    <name evidence="1" type="ORF">GCM10007923_24890</name>
</gene>
<reference evidence="2" key="1">
    <citation type="journal article" date="2019" name="Int. J. Syst. Evol. Microbiol.">
        <title>The Global Catalogue of Microorganisms (GCM) 10K type strain sequencing project: providing services to taxonomists for standard genome sequencing and annotation.</title>
        <authorList>
            <consortium name="The Broad Institute Genomics Platform"/>
            <consortium name="The Broad Institute Genome Sequencing Center for Infectious Disease"/>
            <person name="Wu L."/>
            <person name="Ma J."/>
        </authorList>
    </citation>
    <scope>NUCLEOTIDE SEQUENCE [LARGE SCALE GENOMIC DNA]</scope>
    <source>
        <strain evidence="2">NBRC 102122</strain>
    </source>
</reference>
<comment type="caution">
    <text evidence="1">The sequence shown here is derived from an EMBL/GenBank/DDBJ whole genome shotgun (WGS) entry which is preliminary data.</text>
</comment>
<dbReference type="InterPro" id="IPR052042">
    <property type="entry name" value="Tail_sheath_structural"/>
</dbReference>
<dbReference type="PANTHER" id="PTHR35861">
    <property type="match status" value="1"/>
</dbReference>
<accession>A0ABQ5ZIW6</accession>
<evidence type="ECO:0008006" key="3">
    <source>
        <dbReference type="Google" id="ProtNLM"/>
    </source>
</evidence>
<organism evidence="1 2">
    <name type="scientific">Shinella yambaruensis</name>
    <dbReference type="NCBI Taxonomy" id="415996"/>
    <lineage>
        <taxon>Bacteria</taxon>
        <taxon>Pseudomonadati</taxon>
        <taxon>Pseudomonadota</taxon>
        <taxon>Alphaproteobacteria</taxon>
        <taxon>Hyphomicrobiales</taxon>
        <taxon>Rhizobiaceae</taxon>
        <taxon>Shinella</taxon>
    </lineage>
</organism>
<evidence type="ECO:0000313" key="2">
    <source>
        <dbReference type="Proteomes" id="UP001156702"/>
    </source>
</evidence>
<protein>
    <recommendedName>
        <fullName evidence="3">Phage tail protein</fullName>
    </recommendedName>
</protein>
<dbReference type="PANTHER" id="PTHR35861:SF1">
    <property type="entry name" value="PHAGE TAIL SHEATH PROTEIN"/>
    <property type="match status" value="1"/>
</dbReference>